<reference evidence="3" key="1">
    <citation type="journal article" date="2019" name="Microbiol. Resour. Announc.">
        <title>Complete Genome Sequence of Halomonas olivaria, a Moderately Halophilic Bacterium Isolated from Olive Processing Effluents, Obtained by Nanopore Sequencing.</title>
        <authorList>
            <person name="Nagata S."/>
            <person name="Ii K.M."/>
            <person name="Tsukimi T."/>
            <person name="Miura M.C."/>
            <person name="Galipon J."/>
            <person name="Arakawa K."/>
        </authorList>
    </citation>
    <scope>NUCLEOTIDE SEQUENCE [LARGE SCALE GENOMIC DNA]</scope>
    <source>
        <strain evidence="3">TYRC17</strain>
    </source>
</reference>
<accession>A0ABN5X5W0</accession>
<dbReference type="Proteomes" id="UP000289555">
    <property type="component" value="Chromosome"/>
</dbReference>
<protein>
    <submittedName>
        <fullName evidence="2">Uncharacterized protein</fullName>
    </submittedName>
</protein>
<feature type="region of interest" description="Disordered" evidence="1">
    <location>
        <begin position="40"/>
        <end position="63"/>
    </location>
</feature>
<dbReference type="EMBL" id="AP019416">
    <property type="protein sequence ID" value="BBI52490.1"/>
    <property type="molecule type" value="Genomic_DNA"/>
</dbReference>
<proteinExistence type="predicted"/>
<evidence type="ECO:0000313" key="3">
    <source>
        <dbReference type="Proteomes" id="UP000289555"/>
    </source>
</evidence>
<gene>
    <name evidence="2" type="ORF">HORIV_49110</name>
</gene>
<evidence type="ECO:0000313" key="2">
    <source>
        <dbReference type="EMBL" id="BBI52490.1"/>
    </source>
</evidence>
<sequence length="63" mass="6416">MTIMQIGIKTPVKIAILSSCQGSERPKAVTVAVRAAAMPSASSTIAPEVSSAKLSNKASTSQL</sequence>
<feature type="compositionally biased region" description="Polar residues" evidence="1">
    <location>
        <begin position="52"/>
        <end position="63"/>
    </location>
</feature>
<keyword evidence="3" id="KW-1185">Reference proteome</keyword>
<evidence type="ECO:0000256" key="1">
    <source>
        <dbReference type="SAM" id="MobiDB-lite"/>
    </source>
</evidence>
<organism evidence="2 3">
    <name type="scientific">Vreelandella olivaria</name>
    <dbReference type="NCBI Taxonomy" id="390919"/>
    <lineage>
        <taxon>Bacteria</taxon>
        <taxon>Pseudomonadati</taxon>
        <taxon>Pseudomonadota</taxon>
        <taxon>Gammaproteobacteria</taxon>
        <taxon>Oceanospirillales</taxon>
        <taxon>Halomonadaceae</taxon>
        <taxon>Vreelandella</taxon>
    </lineage>
</organism>
<name>A0ABN5X5W0_9GAMM</name>